<dbReference type="AlphaFoldDB" id="A0A067JQ42"/>
<protein>
    <submittedName>
        <fullName evidence="1">Uncharacterized protein</fullName>
    </submittedName>
</protein>
<organism evidence="1 2">
    <name type="scientific">Jatropha curcas</name>
    <name type="common">Barbados nut</name>
    <dbReference type="NCBI Taxonomy" id="180498"/>
    <lineage>
        <taxon>Eukaryota</taxon>
        <taxon>Viridiplantae</taxon>
        <taxon>Streptophyta</taxon>
        <taxon>Embryophyta</taxon>
        <taxon>Tracheophyta</taxon>
        <taxon>Spermatophyta</taxon>
        <taxon>Magnoliopsida</taxon>
        <taxon>eudicotyledons</taxon>
        <taxon>Gunneridae</taxon>
        <taxon>Pentapetalae</taxon>
        <taxon>rosids</taxon>
        <taxon>fabids</taxon>
        <taxon>Malpighiales</taxon>
        <taxon>Euphorbiaceae</taxon>
        <taxon>Crotonoideae</taxon>
        <taxon>Jatropheae</taxon>
        <taxon>Jatropha</taxon>
    </lineage>
</organism>
<evidence type="ECO:0000313" key="1">
    <source>
        <dbReference type="EMBL" id="KDP24943.1"/>
    </source>
</evidence>
<dbReference type="OrthoDB" id="1750196at2759"/>
<evidence type="ECO:0000313" key="2">
    <source>
        <dbReference type="Proteomes" id="UP000027138"/>
    </source>
</evidence>
<name>A0A067JQ42_JATCU</name>
<gene>
    <name evidence="1" type="ORF">JCGZ_24436</name>
</gene>
<keyword evidence="2" id="KW-1185">Reference proteome</keyword>
<sequence length="98" mass="11599">MDQYVDFDDDDDHDEELELKQAIPMTYNMPKVAKYDGNGDPKMHLIQYKSIMELASLPSREILKMFLVSLTWSVQTWYYNIEKRKQDEAVGSRVKYLS</sequence>
<proteinExistence type="predicted"/>
<dbReference type="EMBL" id="KK915016">
    <property type="protein sequence ID" value="KDP24943.1"/>
    <property type="molecule type" value="Genomic_DNA"/>
</dbReference>
<dbReference type="Proteomes" id="UP000027138">
    <property type="component" value="Unassembled WGS sequence"/>
</dbReference>
<accession>A0A067JQ42</accession>
<reference evidence="1 2" key="1">
    <citation type="journal article" date="2014" name="PLoS ONE">
        <title>Global Analysis of Gene Expression Profiles in Physic Nut (Jatropha curcas L.) Seedlings Exposed to Salt Stress.</title>
        <authorList>
            <person name="Zhang L."/>
            <person name="Zhang C."/>
            <person name="Wu P."/>
            <person name="Chen Y."/>
            <person name="Li M."/>
            <person name="Jiang H."/>
            <person name="Wu G."/>
        </authorList>
    </citation>
    <scope>NUCLEOTIDE SEQUENCE [LARGE SCALE GENOMIC DNA]</scope>
    <source>
        <strain evidence="2">cv. GZQX0401</strain>
        <tissue evidence="1">Young leaves</tissue>
    </source>
</reference>